<organism evidence="4 5">
    <name type="scientific">Nocardioides anomalus</name>
    <dbReference type="NCBI Taxonomy" id="2712223"/>
    <lineage>
        <taxon>Bacteria</taxon>
        <taxon>Bacillati</taxon>
        <taxon>Actinomycetota</taxon>
        <taxon>Actinomycetes</taxon>
        <taxon>Propionibacteriales</taxon>
        <taxon>Nocardioidaceae</taxon>
        <taxon>Nocardioides</taxon>
    </lineage>
</organism>
<gene>
    <name evidence="4" type="ORF">G5V58_22230</name>
</gene>
<dbReference type="RefSeq" id="WP_165237361.1">
    <property type="nucleotide sequence ID" value="NZ_CP049257.1"/>
</dbReference>
<reference evidence="4 5" key="1">
    <citation type="submission" date="2020-02" db="EMBL/GenBank/DDBJ databases">
        <title>Full genome sequence of Nocardioides sp. R-3366.</title>
        <authorList>
            <person name="Im W.-T."/>
        </authorList>
    </citation>
    <scope>NUCLEOTIDE SEQUENCE [LARGE SCALE GENOMIC DNA]</scope>
    <source>
        <strain evidence="4 5">R-3366</strain>
    </source>
</reference>
<evidence type="ECO:0000313" key="4">
    <source>
        <dbReference type="EMBL" id="QIG45118.1"/>
    </source>
</evidence>
<dbReference type="InterPro" id="IPR014710">
    <property type="entry name" value="RmlC-like_jellyroll"/>
</dbReference>
<dbReference type="Pfam" id="PF02678">
    <property type="entry name" value="Pirin"/>
    <property type="match status" value="1"/>
</dbReference>
<evidence type="ECO:0000259" key="3">
    <source>
        <dbReference type="Pfam" id="PF02678"/>
    </source>
</evidence>
<dbReference type="Proteomes" id="UP000502996">
    <property type="component" value="Chromosome"/>
</dbReference>
<dbReference type="KEGG" id="nano:G5V58_22230"/>
<dbReference type="EMBL" id="CP049257">
    <property type="protein sequence ID" value="QIG45118.1"/>
    <property type="molecule type" value="Genomic_DNA"/>
</dbReference>
<protein>
    <submittedName>
        <fullName evidence="4">Pirin family protein</fullName>
    </submittedName>
</protein>
<dbReference type="SUPFAM" id="SSF51182">
    <property type="entry name" value="RmlC-like cupins"/>
    <property type="match status" value="1"/>
</dbReference>
<dbReference type="InterPro" id="IPR003829">
    <property type="entry name" value="Pirin_N_dom"/>
</dbReference>
<dbReference type="InterPro" id="IPR012093">
    <property type="entry name" value="Pirin"/>
</dbReference>
<dbReference type="PANTHER" id="PTHR43212">
    <property type="entry name" value="QUERCETIN 2,3-DIOXYGENASE"/>
    <property type="match status" value="1"/>
</dbReference>
<dbReference type="Gene3D" id="2.60.120.10">
    <property type="entry name" value="Jelly Rolls"/>
    <property type="match status" value="1"/>
</dbReference>
<evidence type="ECO:0000256" key="2">
    <source>
        <dbReference type="RuleBase" id="RU003457"/>
    </source>
</evidence>
<feature type="domain" description="Pirin N-terminal" evidence="3">
    <location>
        <begin position="17"/>
        <end position="117"/>
    </location>
</feature>
<dbReference type="InterPro" id="IPR011051">
    <property type="entry name" value="RmlC_Cupin_sf"/>
</dbReference>
<accession>A0A6G6WIG1</accession>
<evidence type="ECO:0000256" key="1">
    <source>
        <dbReference type="ARBA" id="ARBA00008416"/>
    </source>
</evidence>
<keyword evidence="5" id="KW-1185">Reference proteome</keyword>
<name>A0A6G6WIG1_9ACTN</name>
<proteinExistence type="inferred from homology"/>
<sequence length="213" mass="22839">MAVDIRRGTDRFSERQAGRITKHAFSFGEQYDEAHVRFGPMVCHDDHLLRQGEGFPEHEHADLAIVTWVVSGAVSHTGPDGEATLTAGQGAVFRTGPGARHAEVAAAPQTRFVQVWLTDPEPPAASSYTSLAGGGVETEVLPGAVFTELRLGDLETVVLPVAPRVHAFVARGALLRSSLAEPLHDGDAFLFTDEPAHEVTAGVPSELLVWQFS</sequence>
<evidence type="ECO:0000313" key="5">
    <source>
        <dbReference type="Proteomes" id="UP000502996"/>
    </source>
</evidence>
<dbReference type="PANTHER" id="PTHR43212:SF3">
    <property type="entry name" value="QUERCETIN 2,3-DIOXYGENASE"/>
    <property type="match status" value="1"/>
</dbReference>
<dbReference type="AlphaFoldDB" id="A0A6G6WIG1"/>
<comment type="similarity">
    <text evidence="1 2">Belongs to the pirin family.</text>
</comment>